<dbReference type="InterPro" id="IPR003339">
    <property type="entry name" value="ABC/ECF_trnsptr_transmembrane"/>
</dbReference>
<feature type="transmembrane region" description="Helical" evidence="5">
    <location>
        <begin position="107"/>
        <end position="132"/>
    </location>
</feature>
<evidence type="ECO:0000256" key="5">
    <source>
        <dbReference type="SAM" id="Phobius"/>
    </source>
</evidence>
<keyword evidence="4 5" id="KW-0472">Membrane</keyword>
<keyword evidence="7" id="KW-1185">Reference proteome</keyword>
<sequence>MTAPAGGQRKPVVLLRPVPGESVIHQLWAGTKLLSVAVIGIMLTFYPGWVPIGFTAILILVAARLARIPRGVVPTIPWWLWLLVAFGALTATFAGGSPEFEIGSMTIGLGGLLNFLRITALSVVLLGLGALVSWTTNVADIAPAVATFGRPLGVFRIPVHDWAVTIALALRAFPMLIDEFRTLYAARRLRPRERPDSFRARHRQRVSGVVDLIAAAVTVALRRGDEMGDAITARGGTGQFSAADSKPKRRDWIAFAVLAAVCGTALALELTVLGTSLPRRRG</sequence>
<dbReference type="Pfam" id="PF02361">
    <property type="entry name" value="CbiQ"/>
    <property type="match status" value="1"/>
</dbReference>
<dbReference type="RefSeq" id="WP_214394183.1">
    <property type="nucleotide sequence ID" value="NZ_JAHBOL010000005.1"/>
</dbReference>
<comment type="subcellular location">
    <subcellularLocation>
        <location evidence="1">Membrane</location>
        <topology evidence="1">Multi-pass membrane protein</topology>
    </subcellularLocation>
</comment>
<feature type="transmembrane region" description="Helical" evidence="5">
    <location>
        <begin position="33"/>
        <end position="66"/>
    </location>
</feature>
<evidence type="ECO:0000313" key="6">
    <source>
        <dbReference type="EMBL" id="MBU8821686.1"/>
    </source>
</evidence>
<keyword evidence="2 5" id="KW-0812">Transmembrane</keyword>
<accession>A0ABS6HG80</accession>
<dbReference type="PANTHER" id="PTHR33514:SF13">
    <property type="entry name" value="PROTEIN ABCI12, CHLOROPLASTIC"/>
    <property type="match status" value="1"/>
</dbReference>
<keyword evidence="3 5" id="KW-1133">Transmembrane helix</keyword>
<dbReference type="PANTHER" id="PTHR33514">
    <property type="entry name" value="PROTEIN ABCI12, CHLOROPLASTIC"/>
    <property type="match status" value="1"/>
</dbReference>
<feature type="transmembrane region" description="Helical" evidence="5">
    <location>
        <begin position="252"/>
        <end position="273"/>
    </location>
</feature>
<name>A0ABS6HG80_MYCGD</name>
<reference evidence="6 7" key="1">
    <citation type="submission" date="2021-05" db="EMBL/GenBank/DDBJ databases">
        <title>Draft Genome Sequences of Clinical Respiratory Isolates of Mycobacterium goodii Recovered in Ireland.</title>
        <authorList>
            <person name="Flanagan P.R."/>
            <person name="Mok S."/>
            <person name="Roycroft E."/>
            <person name="Rogers T.R."/>
            <person name="Fitzgibbon M."/>
        </authorList>
    </citation>
    <scope>NUCLEOTIDE SEQUENCE [LARGE SCALE GENOMIC DNA]</scope>
    <source>
        <strain evidence="6 7">14IE55</strain>
    </source>
</reference>
<evidence type="ECO:0000256" key="4">
    <source>
        <dbReference type="ARBA" id="ARBA00023136"/>
    </source>
</evidence>
<evidence type="ECO:0000313" key="7">
    <source>
        <dbReference type="Proteomes" id="UP000696413"/>
    </source>
</evidence>
<comment type="caution">
    <text evidence="6">The sequence shown here is derived from an EMBL/GenBank/DDBJ whole genome shotgun (WGS) entry which is preliminary data.</text>
</comment>
<dbReference type="Proteomes" id="UP000696413">
    <property type="component" value="Unassembled WGS sequence"/>
</dbReference>
<feature type="transmembrane region" description="Helical" evidence="5">
    <location>
        <begin position="78"/>
        <end position="95"/>
    </location>
</feature>
<dbReference type="EMBL" id="JAHBOM010000001">
    <property type="protein sequence ID" value="MBU8821686.1"/>
    <property type="molecule type" value="Genomic_DNA"/>
</dbReference>
<evidence type="ECO:0000256" key="1">
    <source>
        <dbReference type="ARBA" id="ARBA00004141"/>
    </source>
</evidence>
<proteinExistence type="predicted"/>
<protein>
    <submittedName>
        <fullName evidence="6">Energy-coupling factor transporter transmembrane protein EcfT</fullName>
    </submittedName>
</protein>
<evidence type="ECO:0000256" key="2">
    <source>
        <dbReference type="ARBA" id="ARBA00022692"/>
    </source>
</evidence>
<evidence type="ECO:0000256" key="3">
    <source>
        <dbReference type="ARBA" id="ARBA00022989"/>
    </source>
</evidence>
<organism evidence="6 7">
    <name type="scientific">Mycolicibacterium goodii</name>
    <name type="common">Mycobacterium goodii</name>
    <dbReference type="NCBI Taxonomy" id="134601"/>
    <lineage>
        <taxon>Bacteria</taxon>
        <taxon>Bacillati</taxon>
        <taxon>Actinomycetota</taxon>
        <taxon>Actinomycetes</taxon>
        <taxon>Mycobacteriales</taxon>
        <taxon>Mycobacteriaceae</taxon>
        <taxon>Mycolicibacterium</taxon>
    </lineage>
</organism>
<gene>
    <name evidence="6" type="ORF">KL859_02230</name>
</gene>
<dbReference type="CDD" id="cd16914">
    <property type="entry name" value="EcfT"/>
    <property type="match status" value="1"/>
</dbReference>